<accession>A0ABZ1C335</accession>
<evidence type="ECO:0000256" key="1">
    <source>
        <dbReference type="SAM" id="MobiDB-lite"/>
    </source>
</evidence>
<dbReference type="Pfam" id="PF12973">
    <property type="entry name" value="Cupin_7"/>
    <property type="match status" value="1"/>
</dbReference>
<dbReference type="Gene3D" id="2.60.120.10">
    <property type="entry name" value="Jelly Rolls"/>
    <property type="match status" value="1"/>
</dbReference>
<reference evidence="3 4" key="1">
    <citation type="submission" date="2021-08" db="EMBL/GenBank/DDBJ databases">
        <authorList>
            <person name="Zhang D."/>
            <person name="Zhang A."/>
            <person name="Wang L."/>
        </authorList>
    </citation>
    <scope>NUCLEOTIDE SEQUENCE [LARGE SCALE GENOMIC DNA]</scope>
    <source>
        <strain evidence="3 4">WL0086</strain>
    </source>
</reference>
<feature type="domain" description="ChrR-like cupin" evidence="2">
    <location>
        <begin position="39"/>
        <end position="143"/>
    </location>
</feature>
<dbReference type="InterPro" id="IPR025979">
    <property type="entry name" value="ChrR-like_cupin_dom"/>
</dbReference>
<reference evidence="3 4" key="2">
    <citation type="submission" date="2023-12" db="EMBL/GenBank/DDBJ databases">
        <title>Description of an unclassified Opitutus bacterium of Verrucomicrobiota.</title>
        <authorList>
            <person name="Zhang D.-F."/>
        </authorList>
    </citation>
    <scope>NUCLEOTIDE SEQUENCE [LARGE SCALE GENOMIC DNA]</scope>
    <source>
        <strain evidence="3 4">WL0086</strain>
    </source>
</reference>
<organism evidence="3 4">
    <name type="scientific">Actomonas aquatica</name>
    <dbReference type="NCBI Taxonomy" id="2866162"/>
    <lineage>
        <taxon>Bacteria</taxon>
        <taxon>Pseudomonadati</taxon>
        <taxon>Verrucomicrobiota</taxon>
        <taxon>Opitutia</taxon>
        <taxon>Opitutales</taxon>
        <taxon>Opitutaceae</taxon>
        <taxon>Actomonas</taxon>
    </lineage>
</organism>
<gene>
    <name evidence="3" type="ORF">K1X11_012445</name>
</gene>
<sequence length="175" mass="18541">MKIMLRSVVGLVVGLLVLPLVGQSATDGEGVEVSAPVTVVRSADVAWREIERAEFPPGLAIKSLHANARIEGGVATLRFAKGFVEPRHFHTTAGHSIYVLKGRIDYDGEILTAGDFIYTPTDVVHGGVALEETELLLWTDGPLDFHLAETAETETAASAEAPAPTAKSTPTTAEP</sequence>
<name>A0ABZ1C335_9BACT</name>
<evidence type="ECO:0000313" key="3">
    <source>
        <dbReference type="EMBL" id="WRQ85613.1"/>
    </source>
</evidence>
<feature type="region of interest" description="Disordered" evidence="1">
    <location>
        <begin position="152"/>
        <end position="175"/>
    </location>
</feature>
<evidence type="ECO:0000259" key="2">
    <source>
        <dbReference type="Pfam" id="PF12973"/>
    </source>
</evidence>
<protein>
    <submittedName>
        <fullName evidence="3">Cupin domain-containing protein</fullName>
    </submittedName>
</protein>
<dbReference type="EMBL" id="CP139781">
    <property type="protein sequence ID" value="WRQ85613.1"/>
    <property type="molecule type" value="Genomic_DNA"/>
</dbReference>
<evidence type="ECO:0000313" key="4">
    <source>
        <dbReference type="Proteomes" id="UP000738431"/>
    </source>
</evidence>
<dbReference type="SUPFAM" id="SSF51182">
    <property type="entry name" value="RmlC-like cupins"/>
    <property type="match status" value="1"/>
</dbReference>
<keyword evidence="4" id="KW-1185">Reference proteome</keyword>
<dbReference type="RefSeq" id="WP_324725971.1">
    <property type="nucleotide sequence ID" value="NZ_CP139781.1"/>
</dbReference>
<proteinExistence type="predicted"/>
<dbReference type="InterPro" id="IPR014710">
    <property type="entry name" value="RmlC-like_jellyroll"/>
</dbReference>
<dbReference type="InterPro" id="IPR011051">
    <property type="entry name" value="RmlC_Cupin_sf"/>
</dbReference>
<dbReference type="Proteomes" id="UP000738431">
    <property type="component" value="Chromosome"/>
</dbReference>